<proteinExistence type="predicted"/>
<dbReference type="OMA" id="FARELWF"/>
<dbReference type="InParanoid" id="B8C646"/>
<dbReference type="STRING" id="35128.B8C646"/>
<keyword evidence="2" id="KW-1185">Reference proteome</keyword>
<gene>
    <name evidence="1" type="ORF">THAPSDRAFT_6294</name>
</gene>
<sequence length="206" mass="22351">MATVLQPLIRANVAILSQKIALCDLMVARSSAEQAFIEFQTVCPVVGASVGQHFRHSMDHVELAALVASSAANTTDASHQLGVLHYDLRVRGGTLEKDMVESRKRLVDVMDIFHSLEKTETDEGTIVSSPITAYFNLTSDSSAEIGLPTTIGRELGFAAHHAIHHMAMVKVIATHTLGFEEGDLPNGFGRAPSTILFDQKLRTKSK</sequence>
<dbReference type="Proteomes" id="UP000001449">
    <property type="component" value="Chromosome 6"/>
</dbReference>
<dbReference type="RefSeq" id="XP_002291123.1">
    <property type="nucleotide sequence ID" value="XM_002291087.1"/>
</dbReference>
<dbReference type="HOGENOM" id="CLU_083400_0_0_1"/>
<evidence type="ECO:0000313" key="2">
    <source>
        <dbReference type="Proteomes" id="UP000001449"/>
    </source>
</evidence>
<dbReference type="KEGG" id="tps:THAPSDRAFT_6294"/>
<evidence type="ECO:0000313" key="1">
    <source>
        <dbReference type="EMBL" id="EED91230.1"/>
    </source>
</evidence>
<protein>
    <recommendedName>
        <fullName evidence="3">DinB-like domain-containing protein</fullName>
    </recommendedName>
</protein>
<dbReference type="PANTHER" id="PTHR39473">
    <property type="match status" value="1"/>
</dbReference>
<dbReference type="PANTHER" id="PTHR39473:SF1">
    <property type="entry name" value="DINB-LIKE DOMAIN-CONTAINING PROTEIN"/>
    <property type="match status" value="1"/>
</dbReference>
<dbReference type="PaxDb" id="35128-Thaps6294"/>
<accession>B8C646</accession>
<organism evidence="1 2">
    <name type="scientific">Thalassiosira pseudonana</name>
    <name type="common">Marine diatom</name>
    <name type="synonym">Cyclotella nana</name>
    <dbReference type="NCBI Taxonomy" id="35128"/>
    <lineage>
        <taxon>Eukaryota</taxon>
        <taxon>Sar</taxon>
        <taxon>Stramenopiles</taxon>
        <taxon>Ochrophyta</taxon>
        <taxon>Bacillariophyta</taxon>
        <taxon>Coscinodiscophyceae</taxon>
        <taxon>Thalassiosirophycidae</taxon>
        <taxon>Thalassiosirales</taxon>
        <taxon>Thalassiosiraceae</taxon>
        <taxon>Thalassiosira</taxon>
    </lineage>
</organism>
<dbReference type="eggNOG" id="ENOG502S326">
    <property type="taxonomic scope" value="Eukaryota"/>
</dbReference>
<reference evidence="1 2" key="1">
    <citation type="journal article" date="2004" name="Science">
        <title>The genome of the diatom Thalassiosira pseudonana: ecology, evolution, and metabolism.</title>
        <authorList>
            <person name="Armbrust E.V."/>
            <person name="Berges J.A."/>
            <person name="Bowler C."/>
            <person name="Green B.R."/>
            <person name="Martinez D."/>
            <person name="Putnam N.H."/>
            <person name="Zhou S."/>
            <person name="Allen A.E."/>
            <person name="Apt K.E."/>
            <person name="Bechner M."/>
            <person name="Brzezinski M.A."/>
            <person name="Chaal B.K."/>
            <person name="Chiovitti A."/>
            <person name="Davis A.K."/>
            <person name="Demarest M.S."/>
            <person name="Detter J.C."/>
            <person name="Glavina T."/>
            <person name="Goodstein D."/>
            <person name="Hadi M.Z."/>
            <person name="Hellsten U."/>
            <person name="Hildebrand M."/>
            <person name="Jenkins B.D."/>
            <person name="Jurka J."/>
            <person name="Kapitonov V.V."/>
            <person name="Kroger N."/>
            <person name="Lau W.W."/>
            <person name="Lane T.W."/>
            <person name="Larimer F.W."/>
            <person name="Lippmeier J.C."/>
            <person name="Lucas S."/>
            <person name="Medina M."/>
            <person name="Montsant A."/>
            <person name="Obornik M."/>
            <person name="Parker M.S."/>
            <person name="Palenik B."/>
            <person name="Pazour G.J."/>
            <person name="Richardson P.M."/>
            <person name="Rynearson T.A."/>
            <person name="Saito M.A."/>
            <person name="Schwartz D.C."/>
            <person name="Thamatrakoln K."/>
            <person name="Valentin K."/>
            <person name="Vardi A."/>
            <person name="Wilkerson F.P."/>
            <person name="Rokhsar D.S."/>
        </authorList>
    </citation>
    <scope>NUCLEOTIDE SEQUENCE [LARGE SCALE GENOMIC DNA]</scope>
    <source>
        <strain evidence="1 2">CCMP1335</strain>
    </source>
</reference>
<dbReference type="GeneID" id="7446001"/>
<dbReference type="EMBL" id="CM000643">
    <property type="protein sequence ID" value="EED91230.1"/>
    <property type="molecule type" value="Genomic_DNA"/>
</dbReference>
<name>B8C646_THAPS</name>
<reference evidence="1 2" key="2">
    <citation type="journal article" date="2008" name="Nature">
        <title>The Phaeodactylum genome reveals the evolutionary history of diatom genomes.</title>
        <authorList>
            <person name="Bowler C."/>
            <person name="Allen A.E."/>
            <person name="Badger J.H."/>
            <person name="Grimwood J."/>
            <person name="Jabbari K."/>
            <person name="Kuo A."/>
            <person name="Maheswari U."/>
            <person name="Martens C."/>
            <person name="Maumus F."/>
            <person name="Otillar R.P."/>
            <person name="Rayko E."/>
            <person name="Salamov A."/>
            <person name="Vandepoele K."/>
            <person name="Beszteri B."/>
            <person name="Gruber A."/>
            <person name="Heijde M."/>
            <person name="Katinka M."/>
            <person name="Mock T."/>
            <person name="Valentin K."/>
            <person name="Verret F."/>
            <person name="Berges J.A."/>
            <person name="Brownlee C."/>
            <person name="Cadoret J.P."/>
            <person name="Chiovitti A."/>
            <person name="Choi C.J."/>
            <person name="Coesel S."/>
            <person name="De Martino A."/>
            <person name="Detter J.C."/>
            <person name="Durkin C."/>
            <person name="Falciatore A."/>
            <person name="Fournet J."/>
            <person name="Haruta M."/>
            <person name="Huysman M.J."/>
            <person name="Jenkins B.D."/>
            <person name="Jiroutova K."/>
            <person name="Jorgensen R.E."/>
            <person name="Joubert Y."/>
            <person name="Kaplan A."/>
            <person name="Kroger N."/>
            <person name="Kroth P.G."/>
            <person name="La Roche J."/>
            <person name="Lindquist E."/>
            <person name="Lommer M."/>
            <person name="Martin-Jezequel V."/>
            <person name="Lopez P.J."/>
            <person name="Lucas S."/>
            <person name="Mangogna M."/>
            <person name="McGinnis K."/>
            <person name="Medlin L.K."/>
            <person name="Montsant A."/>
            <person name="Oudot-Le Secq M.P."/>
            <person name="Napoli C."/>
            <person name="Obornik M."/>
            <person name="Parker M.S."/>
            <person name="Petit J.L."/>
            <person name="Porcel B.M."/>
            <person name="Poulsen N."/>
            <person name="Robison M."/>
            <person name="Rychlewski L."/>
            <person name="Rynearson T.A."/>
            <person name="Schmutz J."/>
            <person name="Shapiro H."/>
            <person name="Siaut M."/>
            <person name="Stanley M."/>
            <person name="Sussman M.R."/>
            <person name="Taylor A.R."/>
            <person name="Vardi A."/>
            <person name="von Dassow P."/>
            <person name="Vyverman W."/>
            <person name="Willis A."/>
            <person name="Wyrwicz L.S."/>
            <person name="Rokhsar D.S."/>
            <person name="Weissenbach J."/>
            <person name="Armbrust E.V."/>
            <person name="Green B.R."/>
            <person name="Van de Peer Y."/>
            <person name="Grigoriev I.V."/>
        </authorList>
    </citation>
    <scope>NUCLEOTIDE SEQUENCE [LARGE SCALE GENOMIC DNA]</scope>
    <source>
        <strain evidence="1 2">CCMP1335</strain>
    </source>
</reference>
<dbReference type="AlphaFoldDB" id="B8C646"/>
<evidence type="ECO:0008006" key="3">
    <source>
        <dbReference type="Google" id="ProtNLM"/>
    </source>
</evidence>